<dbReference type="PANTHER" id="PTHR45947">
    <property type="entry name" value="SULFOQUINOVOSYL TRANSFERASE SQD2"/>
    <property type="match status" value="1"/>
</dbReference>
<accession>A0A1M4T284</accession>
<feature type="domain" description="Glycosyltransferase subfamily 4-like N-terminal" evidence="2">
    <location>
        <begin position="14"/>
        <end position="180"/>
    </location>
</feature>
<dbReference type="Gene3D" id="3.40.50.2000">
    <property type="entry name" value="Glycogen Phosphorylase B"/>
    <property type="match status" value="2"/>
</dbReference>
<dbReference type="InterPro" id="IPR050194">
    <property type="entry name" value="Glycosyltransferase_grp1"/>
</dbReference>
<evidence type="ECO:0000313" key="3">
    <source>
        <dbReference type="EMBL" id="SHE38586.1"/>
    </source>
</evidence>
<proteinExistence type="predicted"/>
<evidence type="ECO:0000313" key="4">
    <source>
        <dbReference type="Proteomes" id="UP000184148"/>
    </source>
</evidence>
<reference evidence="4" key="1">
    <citation type="submission" date="2016-11" db="EMBL/GenBank/DDBJ databases">
        <authorList>
            <person name="Varghese N."/>
            <person name="Submissions S."/>
        </authorList>
    </citation>
    <scope>NUCLEOTIDE SEQUENCE [LARGE SCALE GENOMIC DNA]</scope>
    <source>
        <strain evidence="4">DSM 12395</strain>
    </source>
</reference>
<dbReference type="AlphaFoldDB" id="A0A1M4T284"/>
<protein>
    <submittedName>
        <fullName evidence="3">1,2-diacylglycerol 3-glucosyltransferase</fullName>
    </submittedName>
</protein>
<dbReference type="InterPro" id="IPR028098">
    <property type="entry name" value="Glyco_trans_4-like_N"/>
</dbReference>
<dbReference type="GO" id="GO:0016757">
    <property type="term" value="F:glycosyltransferase activity"/>
    <property type="evidence" value="ECO:0007669"/>
    <property type="project" value="InterPro"/>
</dbReference>
<keyword evidence="4" id="KW-1185">Reference proteome</keyword>
<gene>
    <name evidence="3" type="ORF">SAMN02745133_00327</name>
</gene>
<dbReference type="Pfam" id="PF00534">
    <property type="entry name" value="Glycos_transf_1"/>
    <property type="match status" value="1"/>
</dbReference>
<feature type="domain" description="Glycosyl transferase family 1" evidence="1">
    <location>
        <begin position="191"/>
        <end position="352"/>
    </location>
</feature>
<dbReference type="OrthoDB" id="9802525at2"/>
<dbReference type="Proteomes" id="UP000184148">
    <property type="component" value="Unassembled WGS sequence"/>
</dbReference>
<dbReference type="SUPFAM" id="SSF53756">
    <property type="entry name" value="UDP-Glycosyltransferase/glycogen phosphorylase"/>
    <property type="match status" value="1"/>
</dbReference>
<sequence>MRIGIFTDSYKPYIGGVVRSIEIFTEELRNLGHKVTIYAPNYPGVDKEKDVFRFPAIPTPTYKGFYLAIPFATGLEHFLEQNLPDVIHVHSPFMLGRLGARVAKKLGVPLVFTFHTLYDQYTHYVPFARELSKGITRKMCVDFCNRCDLVITPTENISNHIRNMGVKSNVKWLPTGIQLDEFAGVDRAWLRQTYGLGDDEIILLSVGRTGKEKNIPFLLDCFAEVRKRYPNTKLVLVGEGPELENLKKYARNLGLTNHVIFTGKLTRDDLIKAYGGADLFIFGSMTETQGIVIAEAKAAGLPVVAVNAYGVANMVVDGEDGFLVSPELHSFVDKMILLIEDIALRKRMSERALINVQQLSSRKCAEKLITYYECLLSDSNSVKVQVKAQK</sequence>
<name>A0A1M4T284_9FIRM</name>
<dbReference type="STRING" id="1121429.SAMN02745133_00327"/>
<dbReference type="PANTHER" id="PTHR45947:SF3">
    <property type="entry name" value="SULFOQUINOVOSYL TRANSFERASE SQD2"/>
    <property type="match status" value="1"/>
</dbReference>
<organism evidence="3 4">
    <name type="scientific">Desulforamulus putei DSM 12395</name>
    <dbReference type="NCBI Taxonomy" id="1121429"/>
    <lineage>
        <taxon>Bacteria</taxon>
        <taxon>Bacillati</taxon>
        <taxon>Bacillota</taxon>
        <taxon>Clostridia</taxon>
        <taxon>Eubacteriales</taxon>
        <taxon>Peptococcaceae</taxon>
        <taxon>Desulforamulus</taxon>
    </lineage>
</organism>
<dbReference type="RefSeq" id="WP_073234651.1">
    <property type="nucleotide sequence ID" value="NZ_FQUY01000001.1"/>
</dbReference>
<evidence type="ECO:0000259" key="2">
    <source>
        <dbReference type="Pfam" id="PF13439"/>
    </source>
</evidence>
<dbReference type="Pfam" id="PF13439">
    <property type="entry name" value="Glyco_transf_4"/>
    <property type="match status" value="1"/>
</dbReference>
<dbReference type="InterPro" id="IPR001296">
    <property type="entry name" value="Glyco_trans_1"/>
</dbReference>
<dbReference type="EMBL" id="FQUY01000001">
    <property type="protein sequence ID" value="SHE38586.1"/>
    <property type="molecule type" value="Genomic_DNA"/>
</dbReference>
<keyword evidence="3" id="KW-0808">Transferase</keyword>
<evidence type="ECO:0000259" key="1">
    <source>
        <dbReference type="Pfam" id="PF00534"/>
    </source>
</evidence>
<dbReference type="CDD" id="cd03817">
    <property type="entry name" value="GT4_UGDG-like"/>
    <property type="match status" value="1"/>
</dbReference>